<dbReference type="InterPro" id="IPR001943">
    <property type="entry name" value="UVR_dom"/>
</dbReference>
<dbReference type="SMART" id="SM00465">
    <property type="entry name" value="GIYc"/>
    <property type="match status" value="1"/>
</dbReference>
<dbReference type="AlphaFoldDB" id="A0AAJ1IB79"/>
<evidence type="ECO:0000256" key="5">
    <source>
        <dbReference type="ARBA" id="ARBA00023204"/>
    </source>
</evidence>
<dbReference type="InterPro" id="IPR001162">
    <property type="entry name" value="UvrC_RNase_H_dom"/>
</dbReference>
<comment type="subcellular location">
    <subcellularLocation>
        <location evidence="7">Cytoplasm</location>
    </subcellularLocation>
</comment>
<dbReference type="InterPro" id="IPR036876">
    <property type="entry name" value="UVR_dom_sf"/>
</dbReference>
<dbReference type="InterPro" id="IPR004791">
    <property type="entry name" value="UvrC"/>
</dbReference>
<dbReference type="PROSITE" id="PS50151">
    <property type="entry name" value="UVR"/>
    <property type="match status" value="1"/>
</dbReference>
<dbReference type="Pfam" id="PF22920">
    <property type="entry name" value="UvrC_RNaseH"/>
    <property type="match status" value="1"/>
</dbReference>
<comment type="function">
    <text evidence="7">The UvrABC repair system catalyzes the recognition and processing of DNA lesions. UvrC both incises the 5' and 3' sides of the lesion. The N-terminal half is responsible for the 3' incision and the C-terminal half is responsible for the 5' incision.</text>
</comment>
<dbReference type="GO" id="GO:0005737">
    <property type="term" value="C:cytoplasm"/>
    <property type="evidence" value="ECO:0007669"/>
    <property type="project" value="UniProtKB-SubCell"/>
</dbReference>
<accession>A0AAJ1IB79</accession>
<dbReference type="GO" id="GO:0009380">
    <property type="term" value="C:excinuclease repair complex"/>
    <property type="evidence" value="ECO:0007669"/>
    <property type="project" value="InterPro"/>
</dbReference>
<evidence type="ECO:0000313" key="12">
    <source>
        <dbReference type="Proteomes" id="UP001221217"/>
    </source>
</evidence>
<evidence type="ECO:0000313" key="11">
    <source>
        <dbReference type="EMBL" id="MDC7226078.1"/>
    </source>
</evidence>
<dbReference type="Gene3D" id="4.10.860.10">
    <property type="entry name" value="UVR domain"/>
    <property type="match status" value="1"/>
</dbReference>
<keyword evidence="1 7" id="KW-0963">Cytoplasm</keyword>
<proteinExistence type="inferred from homology"/>
<evidence type="ECO:0000256" key="6">
    <source>
        <dbReference type="ARBA" id="ARBA00023236"/>
    </source>
</evidence>
<keyword evidence="6 7" id="KW-0742">SOS response</keyword>
<dbReference type="Gene3D" id="3.30.420.340">
    <property type="entry name" value="UvrC, RNAse H endonuclease domain"/>
    <property type="match status" value="1"/>
</dbReference>
<keyword evidence="3 7" id="KW-0228">DNA excision</keyword>
<dbReference type="PANTHER" id="PTHR30562:SF1">
    <property type="entry name" value="UVRABC SYSTEM PROTEIN C"/>
    <property type="match status" value="1"/>
</dbReference>
<dbReference type="InterPro" id="IPR035901">
    <property type="entry name" value="GIY-YIG_endonuc_sf"/>
</dbReference>
<dbReference type="PROSITE" id="PS50165">
    <property type="entry name" value="UVRC"/>
    <property type="match status" value="1"/>
</dbReference>
<evidence type="ECO:0000256" key="4">
    <source>
        <dbReference type="ARBA" id="ARBA00022881"/>
    </source>
</evidence>
<dbReference type="Pfam" id="PF01541">
    <property type="entry name" value="GIY-YIG"/>
    <property type="match status" value="1"/>
</dbReference>
<dbReference type="Pfam" id="PF02151">
    <property type="entry name" value="UVR"/>
    <property type="match status" value="1"/>
</dbReference>
<sequence>MERLKAAVSEFPESSGVYLMKDKTGKIIYVGKAVNLKKRVSSYFLKNRDPKTTVLVSKIDDIETIITESEYEALLLENILIKKWTPRYNIRLKDGKSYPVVRITKEDYPRVFKTRRIIRDGSKYFGPFPSAGLLSIYIETIDKIFKLRKCRGPLKKRDNPCLYYHIGRCTAPCVGMISVEDYGKIVEQVEDLLSGDNESLLKWLKDRMTEASSALEYERAAEFRDAYAAAEGLIEEFNQKIIDFNDQQRDYISFSSFENLYTFAVFQMREGRLIGRDLYRTEFVSTDEEALEQFIIQYYSELDDVPGEIYFSRLISLKLLKNFFRKEKKAQPQLIFPEKGQNLSILKMAEENAWQDITKRKRHVKNEEGLEALKDVLGLARIPRRIEGFDIAQLSGKYPAASLVSFKDGVPDRNNYRHFHLKTLDGRIDDFAAVREAVSRRYSRLLNENLTMPDLILIDGGAGQVSAARGVLTALGLEYIPLAGLAKRNEEIYLNGRNKPINLPEGDPALRVLQYVRDETHRFATGFNKKMRQKDSRFSVLEGIPGIGPSKSRKLIQAFGSLEEIGKQSEEKLKETAGLRSETIKALLEEIHKIKS</sequence>
<dbReference type="GO" id="GO:0003677">
    <property type="term" value="F:DNA binding"/>
    <property type="evidence" value="ECO:0007669"/>
    <property type="project" value="UniProtKB-UniRule"/>
</dbReference>
<dbReference type="FunFam" id="3.40.1440.10:FF:000001">
    <property type="entry name" value="UvrABC system protein C"/>
    <property type="match status" value="1"/>
</dbReference>
<dbReference type="PANTHER" id="PTHR30562">
    <property type="entry name" value="UVRC/OXIDOREDUCTASE"/>
    <property type="match status" value="1"/>
</dbReference>
<dbReference type="Gene3D" id="3.40.1440.10">
    <property type="entry name" value="GIY-YIG endonuclease"/>
    <property type="match status" value="1"/>
</dbReference>
<dbReference type="SUPFAM" id="SSF82771">
    <property type="entry name" value="GIY-YIG endonuclease"/>
    <property type="match status" value="1"/>
</dbReference>
<dbReference type="PROSITE" id="PS50164">
    <property type="entry name" value="GIY_YIG"/>
    <property type="match status" value="1"/>
</dbReference>
<comment type="subunit">
    <text evidence="7">Interacts with UvrB in an incision complex.</text>
</comment>
<dbReference type="CDD" id="cd10434">
    <property type="entry name" value="GIY-YIG_UvrC_Cho"/>
    <property type="match status" value="1"/>
</dbReference>
<dbReference type="SUPFAM" id="SSF47781">
    <property type="entry name" value="RuvA domain 2-like"/>
    <property type="match status" value="1"/>
</dbReference>
<dbReference type="SUPFAM" id="SSF46600">
    <property type="entry name" value="C-terminal UvrC-binding domain of UvrB"/>
    <property type="match status" value="1"/>
</dbReference>
<comment type="caution">
    <text evidence="11">The sequence shown here is derived from an EMBL/GenBank/DDBJ whole genome shotgun (WGS) entry which is preliminary data.</text>
</comment>
<dbReference type="Proteomes" id="UP001221217">
    <property type="component" value="Unassembled WGS sequence"/>
</dbReference>
<dbReference type="InterPro" id="IPR047296">
    <property type="entry name" value="GIY-YIG_UvrC_Cho"/>
</dbReference>
<keyword evidence="4 7" id="KW-0267">Excision nuclease</keyword>
<dbReference type="Pfam" id="PF14520">
    <property type="entry name" value="HHH_5"/>
    <property type="match status" value="1"/>
</dbReference>
<feature type="domain" description="UVR" evidence="8">
    <location>
        <begin position="198"/>
        <end position="233"/>
    </location>
</feature>
<comment type="similarity">
    <text evidence="7">Belongs to the UvrC family.</text>
</comment>
<keyword evidence="5 7" id="KW-0234">DNA repair</keyword>
<protein>
    <recommendedName>
        <fullName evidence="7">UvrABC system protein C</fullName>
        <shortName evidence="7">Protein UvrC</shortName>
    </recommendedName>
    <alternativeName>
        <fullName evidence="7">Excinuclease ABC subunit C</fullName>
    </alternativeName>
</protein>
<name>A0AAJ1IB79_9SPIO</name>
<evidence type="ECO:0000256" key="1">
    <source>
        <dbReference type="ARBA" id="ARBA00022490"/>
    </source>
</evidence>
<organism evidence="11 12">
    <name type="scientific">Candidatus Thalassospirochaeta sargassi</name>
    <dbReference type="NCBI Taxonomy" id="3119039"/>
    <lineage>
        <taxon>Bacteria</taxon>
        <taxon>Pseudomonadati</taxon>
        <taxon>Spirochaetota</taxon>
        <taxon>Spirochaetia</taxon>
        <taxon>Spirochaetales</taxon>
        <taxon>Spirochaetaceae</taxon>
        <taxon>Candidatus Thalassospirochaeta</taxon>
    </lineage>
</organism>
<dbReference type="GO" id="GO:0009381">
    <property type="term" value="F:excinuclease ABC activity"/>
    <property type="evidence" value="ECO:0007669"/>
    <property type="project" value="UniProtKB-UniRule"/>
</dbReference>
<evidence type="ECO:0000256" key="3">
    <source>
        <dbReference type="ARBA" id="ARBA00022769"/>
    </source>
</evidence>
<dbReference type="InterPro" id="IPR000305">
    <property type="entry name" value="GIY-YIG_endonuc"/>
</dbReference>
<evidence type="ECO:0000259" key="10">
    <source>
        <dbReference type="PROSITE" id="PS50165"/>
    </source>
</evidence>
<dbReference type="InterPro" id="IPR050066">
    <property type="entry name" value="UvrABC_protein_C"/>
</dbReference>
<dbReference type="GO" id="GO:0006289">
    <property type="term" value="P:nucleotide-excision repair"/>
    <property type="evidence" value="ECO:0007669"/>
    <property type="project" value="UniProtKB-UniRule"/>
</dbReference>
<dbReference type="GO" id="GO:0009432">
    <property type="term" value="P:SOS response"/>
    <property type="evidence" value="ECO:0007669"/>
    <property type="project" value="UniProtKB-UniRule"/>
</dbReference>
<dbReference type="Pfam" id="PF08459">
    <property type="entry name" value="UvrC_RNaseH_dom"/>
    <property type="match status" value="1"/>
</dbReference>
<keyword evidence="2 7" id="KW-0227">DNA damage</keyword>
<gene>
    <name evidence="7 11" type="primary">uvrC</name>
    <name evidence="11" type="ORF">PQJ61_04865</name>
</gene>
<dbReference type="HAMAP" id="MF_00203">
    <property type="entry name" value="UvrC"/>
    <property type="match status" value="1"/>
</dbReference>
<reference evidence="11 12" key="1">
    <citation type="submission" date="2022-12" db="EMBL/GenBank/DDBJ databases">
        <title>Metagenome assembled genome from gulf of manar.</title>
        <authorList>
            <person name="Kohli P."/>
            <person name="Pk S."/>
            <person name="Venkata Ramana C."/>
            <person name="Sasikala C."/>
        </authorList>
    </citation>
    <scope>NUCLEOTIDE SEQUENCE [LARGE SCALE GENOMIC DNA]</scope>
    <source>
        <strain evidence="11">JB008</strain>
    </source>
</reference>
<dbReference type="Gene3D" id="1.10.150.20">
    <property type="entry name" value="5' to 3' exonuclease, C-terminal subdomain"/>
    <property type="match status" value="1"/>
</dbReference>
<dbReference type="InterPro" id="IPR038476">
    <property type="entry name" value="UvrC_RNase_H_dom_sf"/>
</dbReference>
<feature type="domain" description="UvrC family homology region profile" evidence="10">
    <location>
        <begin position="265"/>
        <end position="472"/>
    </location>
</feature>
<evidence type="ECO:0000256" key="2">
    <source>
        <dbReference type="ARBA" id="ARBA00022763"/>
    </source>
</evidence>
<dbReference type="NCBIfam" id="TIGR00194">
    <property type="entry name" value="uvrC"/>
    <property type="match status" value="1"/>
</dbReference>
<evidence type="ECO:0000256" key="7">
    <source>
        <dbReference type="HAMAP-Rule" id="MF_00203"/>
    </source>
</evidence>
<evidence type="ECO:0000259" key="8">
    <source>
        <dbReference type="PROSITE" id="PS50151"/>
    </source>
</evidence>
<feature type="domain" description="GIY-YIG" evidence="9">
    <location>
        <begin position="13"/>
        <end position="90"/>
    </location>
</feature>
<evidence type="ECO:0000259" key="9">
    <source>
        <dbReference type="PROSITE" id="PS50164"/>
    </source>
</evidence>
<dbReference type="EMBL" id="JAQQAL010000011">
    <property type="protein sequence ID" value="MDC7226078.1"/>
    <property type="molecule type" value="Genomic_DNA"/>
</dbReference>
<dbReference type="InterPro" id="IPR010994">
    <property type="entry name" value="RuvA_2-like"/>
</dbReference>